<keyword evidence="2" id="KW-1185">Reference proteome</keyword>
<evidence type="ECO:0000313" key="2">
    <source>
        <dbReference type="Proteomes" id="UP001186974"/>
    </source>
</evidence>
<name>A0ACC3DX20_9PEZI</name>
<dbReference type="EMBL" id="JAWDJW010000197">
    <property type="protein sequence ID" value="KAK3081339.1"/>
    <property type="molecule type" value="Genomic_DNA"/>
</dbReference>
<sequence>MPPKTRPQGLKYPQRADIGNVARWYGNMWAYTKVPEGQTAAGQDIKTKLKEKEKVLKKLQEHALGRAERMVKAGKPATLQSIDDFVQHALHLEPRVESRFKELGAKLEVEIEKRARAEGGLEALMKELPQGLPTAINQIRQLDEQKEESKRLKEELARAQKKYEDFKKKVTEFSNQWKQQKEEMLERAEDAENDLNESEEKTKSLQTEIQKLKMDAQELHSQLSTEKERYSKLLASTTAVLAQKDKELLEWEEEKKSDSRQLAAKDEELKVLREQNENHSRELAAKDEQLRRLRKRIERKEKKSEGRREQNKLKDKELKTLRKRNKHLRSTARNQSTNLDLKQEENDHLEADVLEARSFADKCLDDYENIVKQMKDLRDNPPPNLDPRGVEELIEAYDAEIAYLEGQLRHT</sequence>
<proteinExistence type="predicted"/>
<accession>A0ACC3DX20</accession>
<protein>
    <submittedName>
        <fullName evidence="1">Uncharacterized protein</fullName>
    </submittedName>
</protein>
<dbReference type="Proteomes" id="UP001186974">
    <property type="component" value="Unassembled WGS sequence"/>
</dbReference>
<comment type="caution">
    <text evidence="1">The sequence shown here is derived from an EMBL/GenBank/DDBJ whole genome shotgun (WGS) entry which is preliminary data.</text>
</comment>
<evidence type="ECO:0000313" key="1">
    <source>
        <dbReference type="EMBL" id="KAK3081339.1"/>
    </source>
</evidence>
<organism evidence="1 2">
    <name type="scientific">Coniosporium uncinatum</name>
    <dbReference type="NCBI Taxonomy" id="93489"/>
    <lineage>
        <taxon>Eukaryota</taxon>
        <taxon>Fungi</taxon>
        <taxon>Dikarya</taxon>
        <taxon>Ascomycota</taxon>
        <taxon>Pezizomycotina</taxon>
        <taxon>Dothideomycetes</taxon>
        <taxon>Dothideomycetes incertae sedis</taxon>
        <taxon>Coniosporium</taxon>
    </lineage>
</organism>
<reference evidence="1" key="1">
    <citation type="submission" date="2024-09" db="EMBL/GenBank/DDBJ databases">
        <title>Black Yeasts Isolated from many extreme environments.</title>
        <authorList>
            <person name="Coleine C."/>
            <person name="Stajich J.E."/>
            <person name="Selbmann L."/>
        </authorList>
    </citation>
    <scope>NUCLEOTIDE SEQUENCE</scope>
    <source>
        <strain evidence="1">CCFEE 5737</strain>
    </source>
</reference>
<gene>
    <name evidence="1" type="ORF">LTS18_007735</name>
</gene>